<name>A0AAF0UA34_SOLVR</name>
<protein>
    <submittedName>
        <fullName evidence="1">Uncharacterized protein</fullName>
    </submittedName>
</protein>
<evidence type="ECO:0000313" key="2">
    <source>
        <dbReference type="Proteomes" id="UP001234989"/>
    </source>
</evidence>
<proteinExistence type="predicted"/>
<sequence length="76" mass="8800">MGEDPLEFIDKVSRVLNFVGVTPVEKADLAAYQLKDVALMWFSQWKEARPVKAGPMEWERFKNGSLDKFLPLEMRV</sequence>
<evidence type="ECO:0000313" key="1">
    <source>
        <dbReference type="EMBL" id="WMV41931.1"/>
    </source>
</evidence>
<gene>
    <name evidence="1" type="ORF">MTR67_035316</name>
</gene>
<reference evidence="1" key="1">
    <citation type="submission" date="2023-08" db="EMBL/GenBank/DDBJ databases">
        <title>A de novo genome assembly of Solanum verrucosum Schlechtendal, a Mexican diploid species geographically isolated from the other diploid A-genome species in potato relatives.</title>
        <authorList>
            <person name="Hosaka K."/>
        </authorList>
    </citation>
    <scope>NUCLEOTIDE SEQUENCE</scope>
    <source>
        <tissue evidence="1">Young leaves</tissue>
    </source>
</reference>
<dbReference type="AlphaFoldDB" id="A0AAF0UA34"/>
<accession>A0AAF0UA34</accession>
<dbReference type="Proteomes" id="UP001234989">
    <property type="component" value="Chromosome 8"/>
</dbReference>
<keyword evidence="2" id="KW-1185">Reference proteome</keyword>
<organism evidence="1 2">
    <name type="scientific">Solanum verrucosum</name>
    <dbReference type="NCBI Taxonomy" id="315347"/>
    <lineage>
        <taxon>Eukaryota</taxon>
        <taxon>Viridiplantae</taxon>
        <taxon>Streptophyta</taxon>
        <taxon>Embryophyta</taxon>
        <taxon>Tracheophyta</taxon>
        <taxon>Spermatophyta</taxon>
        <taxon>Magnoliopsida</taxon>
        <taxon>eudicotyledons</taxon>
        <taxon>Gunneridae</taxon>
        <taxon>Pentapetalae</taxon>
        <taxon>asterids</taxon>
        <taxon>lamiids</taxon>
        <taxon>Solanales</taxon>
        <taxon>Solanaceae</taxon>
        <taxon>Solanoideae</taxon>
        <taxon>Solaneae</taxon>
        <taxon>Solanum</taxon>
    </lineage>
</organism>
<dbReference type="EMBL" id="CP133619">
    <property type="protein sequence ID" value="WMV41931.1"/>
    <property type="molecule type" value="Genomic_DNA"/>
</dbReference>